<dbReference type="AlphaFoldDB" id="A0A1X7K5T0"/>
<dbReference type="PANTHER" id="PTHR34383:SF3">
    <property type="entry name" value="POLYPHOSPHATE:AMP PHOSPHOTRANSFERASE"/>
    <property type="match status" value="1"/>
</dbReference>
<dbReference type="NCBIfam" id="TIGR03709">
    <property type="entry name" value="PPK2_rel_1"/>
    <property type="match status" value="1"/>
</dbReference>
<evidence type="ECO:0000256" key="2">
    <source>
        <dbReference type="ARBA" id="ARBA00022679"/>
    </source>
</evidence>
<evidence type="ECO:0000256" key="1">
    <source>
        <dbReference type="ARBA" id="ARBA00009924"/>
    </source>
</evidence>
<protein>
    <submittedName>
        <fullName evidence="5">Polyphosphate:nucleotide phosphotransferase, PPK2 family</fullName>
    </submittedName>
</protein>
<reference evidence="6" key="1">
    <citation type="submission" date="2017-04" db="EMBL/GenBank/DDBJ databases">
        <authorList>
            <person name="Varghese N."/>
            <person name="Submissions S."/>
        </authorList>
    </citation>
    <scope>NUCLEOTIDE SEQUENCE [LARGE SCALE GENOMIC DNA]</scope>
    <source>
        <strain evidence="6">LMG 29540</strain>
    </source>
</reference>
<sequence length="279" mass="31825">MAKQPELDDFRVPYFDDGKKKPLFSLGDFDPAAKPFSSGSKEADRARLSVIGMQLDNLQERLHAQRKRRVLLVLQGMDTSGKDGTIRAVFHEVDPLGLRIVPFKAPTPVELAHDFLWRVHSRVPAAGELTIFNRSHYEDLLVPTVLGELDAQAFERRCAQIRQFEEMLSYSGTTILKCMLHISKDEQRTRLQARIDDPNKHWKFDVSDLEARKQWDAYQSAYCDALAATSTEYAPWYVIPADSKTHRNVMVAELLLRTLDALKLEYPPAKESLKGVKVE</sequence>
<dbReference type="RefSeq" id="WP_085482773.1">
    <property type="nucleotide sequence ID" value="NZ_FXAT01000003.1"/>
</dbReference>
<gene>
    <name evidence="5" type="ORF">SAMN06265784_103373</name>
</gene>
<evidence type="ECO:0000313" key="6">
    <source>
        <dbReference type="Proteomes" id="UP000193228"/>
    </source>
</evidence>
<proteinExistence type="inferred from homology"/>
<dbReference type="Proteomes" id="UP000193228">
    <property type="component" value="Unassembled WGS sequence"/>
</dbReference>
<dbReference type="SUPFAM" id="SSF52540">
    <property type="entry name" value="P-loop containing nucleoside triphosphate hydrolases"/>
    <property type="match status" value="1"/>
</dbReference>
<keyword evidence="2 5" id="KW-0808">Transferase</keyword>
<dbReference type="EMBL" id="FXAT01000003">
    <property type="protein sequence ID" value="SMG36079.1"/>
    <property type="molecule type" value="Genomic_DNA"/>
</dbReference>
<dbReference type="OrthoDB" id="9775224at2"/>
<name>A0A1X7K5T0_9BURK</name>
<dbReference type="PIRSF" id="PIRSF028756">
    <property type="entry name" value="PPK2_prd"/>
    <property type="match status" value="1"/>
</dbReference>
<evidence type="ECO:0000256" key="3">
    <source>
        <dbReference type="ARBA" id="ARBA00022777"/>
    </source>
</evidence>
<dbReference type="GO" id="GO:0008976">
    <property type="term" value="F:polyphosphate kinase activity"/>
    <property type="evidence" value="ECO:0007669"/>
    <property type="project" value="InterPro"/>
</dbReference>
<dbReference type="Pfam" id="PF03976">
    <property type="entry name" value="PPK2"/>
    <property type="match status" value="1"/>
</dbReference>
<dbReference type="Gene3D" id="3.40.50.300">
    <property type="entry name" value="P-loop containing nucleotide triphosphate hydrolases"/>
    <property type="match status" value="1"/>
</dbReference>
<feature type="domain" description="Polyphosphate kinase-2-related" evidence="4">
    <location>
        <begin position="40"/>
        <end position="262"/>
    </location>
</feature>
<comment type="similarity">
    <text evidence="1">Belongs to the polyphosphate kinase 2 (PPK2) family. Class I subfamily.</text>
</comment>
<dbReference type="PANTHER" id="PTHR34383">
    <property type="entry name" value="POLYPHOSPHATE:AMP PHOSPHOTRANSFERASE-RELATED"/>
    <property type="match status" value="1"/>
</dbReference>
<evidence type="ECO:0000313" key="5">
    <source>
        <dbReference type="EMBL" id="SMG36079.1"/>
    </source>
</evidence>
<dbReference type="GO" id="GO:0006797">
    <property type="term" value="P:polyphosphate metabolic process"/>
    <property type="evidence" value="ECO:0007669"/>
    <property type="project" value="InterPro"/>
</dbReference>
<evidence type="ECO:0000259" key="4">
    <source>
        <dbReference type="Pfam" id="PF03976"/>
    </source>
</evidence>
<accession>A0A1X7K5T0</accession>
<keyword evidence="6" id="KW-1185">Reference proteome</keyword>
<dbReference type="InterPro" id="IPR022300">
    <property type="entry name" value="PPK2-rel_1"/>
</dbReference>
<dbReference type="InterPro" id="IPR016898">
    <property type="entry name" value="Polyphosphate_phosphotransfera"/>
</dbReference>
<dbReference type="InterPro" id="IPR022488">
    <property type="entry name" value="PPK2-related"/>
</dbReference>
<dbReference type="InterPro" id="IPR027417">
    <property type="entry name" value="P-loop_NTPase"/>
</dbReference>
<dbReference type="STRING" id="1515439.SAMN06265784_103373"/>
<organism evidence="5 6">
    <name type="scientific">Paraburkholderia susongensis</name>
    <dbReference type="NCBI Taxonomy" id="1515439"/>
    <lineage>
        <taxon>Bacteria</taxon>
        <taxon>Pseudomonadati</taxon>
        <taxon>Pseudomonadota</taxon>
        <taxon>Betaproteobacteria</taxon>
        <taxon>Burkholderiales</taxon>
        <taxon>Burkholderiaceae</taxon>
        <taxon>Paraburkholderia</taxon>
    </lineage>
</organism>
<keyword evidence="3" id="KW-0418">Kinase</keyword>